<accession>A0A2N1IK50</accession>
<evidence type="ECO:0000313" key="1">
    <source>
        <dbReference type="EMBL" id="PKI18605.1"/>
    </source>
</evidence>
<comment type="caution">
    <text evidence="1">The sequence shown here is derived from an EMBL/GenBank/DDBJ whole genome shotgun (WGS) entry which is preliminary data.</text>
</comment>
<dbReference type="EMBL" id="PJCG01000082">
    <property type="protein sequence ID" value="PKI18605.1"/>
    <property type="molecule type" value="Genomic_DNA"/>
</dbReference>
<evidence type="ECO:0008006" key="3">
    <source>
        <dbReference type="Google" id="ProtNLM"/>
    </source>
</evidence>
<protein>
    <recommendedName>
        <fullName evidence="3">SMI1/KNR4 family protein</fullName>
    </recommendedName>
</protein>
<proteinExistence type="predicted"/>
<dbReference type="AlphaFoldDB" id="A0A2N1IK50"/>
<organism evidence="1 2">
    <name type="scientific">Pseudomonas monteilii</name>
    <dbReference type="NCBI Taxonomy" id="76759"/>
    <lineage>
        <taxon>Bacteria</taxon>
        <taxon>Pseudomonadati</taxon>
        <taxon>Pseudomonadota</taxon>
        <taxon>Gammaproteobacteria</taxon>
        <taxon>Pseudomonadales</taxon>
        <taxon>Pseudomonadaceae</taxon>
        <taxon>Pseudomonas</taxon>
    </lineage>
</organism>
<dbReference type="Proteomes" id="UP000233399">
    <property type="component" value="Unassembled WGS sequence"/>
</dbReference>
<gene>
    <name evidence="1" type="ORF">CXB65_27015</name>
</gene>
<sequence length="144" mass="16569">MLSDKVKNFCLQKGWWYDDASADYEAELVKLGIDIGSDCAEFYLHAEDGPTFSSGGHELYQLGWFSKNTKFDLALKRTHDTLGLSLDYIPLDSFEGESGYYYNSRTGEVLEISLGERLEAFKAGRLRPQWSNFNRFIEFYFKLG</sequence>
<name>A0A2N1IK50_9PSED</name>
<reference evidence="1 2" key="1">
    <citation type="submission" date="2017-12" db="EMBL/GenBank/DDBJ databases">
        <title>Isolation and characterization of an aerobic denitrifying Pseudomonas monteilii CY06 from aquaculture ponds.</title>
        <authorList>
            <person name="Ma Q."/>
            <person name="Cai Y."/>
            <person name="He Z."/>
        </authorList>
    </citation>
    <scope>NUCLEOTIDE SEQUENCE [LARGE SCALE GENOMIC DNA]</scope>
    <source>
        <strain evidence="1 2">CY06</strain>
    </source>
</reference>
<evidence type="ECO:0000313" key="2">
    <source>
        <dbReference type="Proteomes" id="UP000233399"/>
    </source>
</evidence>